<reference evidence="1 2" key="1">
    <citation type="submission" date="2018-09" db="EMBL/GenBank/DDBJ databases">
        <title>Paenibacillus aracenensis nov. sp. isolated from a cave in southern Spain.</title>
        <authorList>
            <person name="Jurado V."/>
            <person name="Gutierrez-Patricio S."/>
            <person name="Gonzalez-Pimentel J.L."/>
            <person name="Miller A.Z."/>
            <person name="Laiz L."/>
            <person name="Saiz-Jimenez C."/>
        </authorList>
    </citation>
    <scope>NUCLEOTIDE SEQUENCE [LARGE SCALE GENOMIC DNA]</scope>
    <source>
        <strain evidence="1 2">JCM 19203</strain>
    </source>
</reference>
<proteinExistence type="predicted"/>
<accession>A0A3A6PMI1</accession>
<keyword evidence="2" id="KW-1185">Reference proteome</keyword>
<sequence length="113" mass="13509">MIDQLMPLRISAGWRVEYNQFFELDNILAEDLLQLSNHKRFKILDLGWYPSNRTKGMYTINLIELSYDEEQQINNWSTPLYQFRTKDKQQIVYKLEEIMKSVTDGVPFKDDIA</sequence>
<evidence type="ECO:0000313" key="2">
    <source>
        <dbReference type="Proteomes" id="UP000267798"/>
    </source>
</evidence>
<name>A0A3A6PMI1_9BACL</name>
<dbReference type="OrthoDB" id="3532550at2"/>
<dbReference type="AlphaFoldDB" id="A0A3A6PMI1"/>
<protein>
    <submittedName>
        <fullName evidence="1">Uncharacterized protein</fullName>
    </submittedName>
</protein>
<dbReference type="RefSeq" id="WP_120113586.1">
    <property type="nucleotide sequence ID" value="NZ_QXQB01000005.1"/>
</dbReference>
<organism evidence="1 2">
    <name type="scientific">Paenibacillus pinisoli</name>
    <dbReference type="NCBI Taxonomy" id="1276110"/>
    <lineage>
        <taxon>Bacteria</taxon>
        <taxon>Bacillati</taxon>
        <taxon>Bacillota</taxon>
        <taxon>Bacilli</taxon>
        <taxon>Bacillales</taxon>
        <taxon>Paenibacillaceae</taxon>
        <taxon>Paenibacillus</taxon>
    </lineage>
</organism>
<dbReference type="EMBL" id="QXQB01000005">
    <property type="protein sequence ID" value="RJX37661.1"/>
    <property type="molecule type" value="Genomic_DNA"/>
</dbReference>
<dbReference type="Proteomes" id="UP000267798">
    <property type="component" value="Unassembled WGS sequence"/>
</dbReference>
<comment type="caution">
    <text evidence="1">The sequence shown here is derived from an EMBL/GenBank/DDBJ whole genome shotgun (WGS) entry which is preliminary data.</text>
</comment>
<gene>
    <name evidence="1" type="ORF">D3P09_22065</name>
</gene>
<evidence type="ECO:0000313" key="1">
    <source>
        <dbReference type="EMBL" id="RJX37661.1"/>
    </source>
</evidence>